<reference evidence="2" key="1">
    <citation type="submission" date="2016-10" db="EMBL/GenBank/DDBJ databases">
        <authorList>
            <person name="Varghese N."/>
            <person name="Submissions S."/>
        </authorList>
    </citation>
    <scope>NUCLEOTIDE SEQUENCE [LARGE SCALE GENOMIC DNA]</scope>
    <source>
        <strain evidence="2">CGMCC 1.7739</strain>
    </source>
</reference>
<keyword evidence="2" id="KW-1185">Reference proteome</keyword>
<evidence type="ECO:0000313" key="2">
    <source>
        <dbReference type="Proteomes" id="UP000198876"/>
    </source>
</evidence>
<proteinExistence type="predicted"/>
<dbReference type="EMBL" id="FOOQ01000001">
    <property type="protein sequence ID" value="SFG07588.1"/>
    <property type="molecule type" value="Genomic_DNA"/>
</dbReference>
<dbReference type="OrthoDB" id="308058at2157"/>
<organism evidence="1 2">
    <name type="scientific">Halopelagius inordinatus</name>
    <dbReference type="NCBI Taxonomy" id="553467"/>
    <lineage>
        <taxon>Archaea</taxon>
        <taxon>Methanobacteriati</taxon>
        <taxon>Methanobacteriota</taxon>
        <taxon>Stenosarchaea group</taxon>
        <taxon>Halobacteria</taxon>
        <taxon>Halobacteriales</taxon>
        <taxon>Haloferacaceae</taxon>
    </lineage>
</organism>
<dbReference type="RefSeq" id="WP_092890182.1">
    <property type="nucleotide sequence ID" value="NZ_FOOQ01000001.1"/>
</dbReference>
<sequence>MNESEETDVRTCIDLYTTVWDLFRTRTFGREELGRTLLERDGHRRVAADADLRAVLSRLVEFGLLETRPDGFRVAVRPDDVAAEMPESASLRTEAVRRLVRSSLGGDSTDGDGDPTLSRDDESYAVVELGADEAVTSGVRRVASAAEGSDHRGVVVATPGTNADAAQRVGDRLTEKHREWEKAGSNVVTGATDDDELVFRLYLDYLPDESGGE</sequence>
<gene>
    <name evidence="1" type="ORF">SAMN04488063_1347</name>
</gene>
<dbReference type="AlphaFoldDB" id="A0A1I2NV15"/>
<evidence type="ECO:0000313" key="1">
    <source>
        <dbReference type="EMBL" id="SFG07588.1"/>
    </source>
</evidence>
<name>A0A1I2NV15_9EURY</name>
<protein>
    <submittedName>
        <fullName evidence="1">Uncharacterized protein</fullName>
    </submittedName>
</protein>
<dbReference type="Proteomes" id="UP000198876">
    <property type="component" value="Unassembled WGS sequence"/>
</dbReference>
<accession>A0A1I2NV15</accession>